<accession>A0A1G2UR18</accession>
<name>A0A1G2UR18_9BACT</name>
<comment type="caution">
    <text evidence="1">The sequence shown here is derived from an EMBL/GenBank/DDBJ whole genome shotgun (WGS) entry which is preliminary data.</text>
</comment>
<protein>
    <submittedName>
        <fullName evidence="1">Uncharacterized protein</fullName>
    </submittedName>
</protein>
<dbReference type="EMBL" id="MHWT01000027">
    <property type="protein sequence ID" value="OHB11828.1"/>
    <property type="molecule type" value="Genomic_DNA"/>
</dbReference>
<gene>
    <name evidence="1" type="ORF">A3G99_03280</name>
</gene>
<evidence type="ECO:0000313" key="2">
    <source>
        <dbReference type="Proteomes" id="UP000176558"/>
    </source>
</evidence>
<dbReference type="Proteomes" id="UP000176558">
    <property type="component" value="Unassembled WGS sequence"/>
</dbReference>
<dbReference type="AlphaFoldDB" id="A0A1G2UR18"/>
<proteinExistence type="predicted"/>
<reference evidence="1 2" key="1">
    <citation type="journal article" date="2016" name="Nat. Commun.">
        <title>Thousands of microbial genomes shed light on interconnected biogeochemical processes in an aquifer system.</title>
        <authorList>
            <person name="Anantharaman K."/>
            <person name="Brown C.T."/>
            <person name="Hug L.A."/>
            <person name="Sharon I."/>
            <person name="Castelle C.J."/>
            <person name="Probst A.J."/>
            <person name="Thomas B.C."/>
            <person name="Singh A."/>
            <person name="Wilkins M.J."/>
            <person name="Karaoz U."/>
            <person name="Brodie E.L."/>
            <person name="Williams K.H."/>
            <person name="Hubbard S.S."/>
            <person name="Banfield J.F."/>
        </authorList>
    </citation>
    <scope>NUCLEOTIDE SEQUENCE [LARGE SCALE GENOMIC DNA]</scope>
</reference>
<sequence>MFQNQKISSNQYLFRASAGLEHGFVNDPELCEGLLTNQGRGQKEPFAGKASVSEKVLVSKRFLVVN</sequence>
<organism evidence="1 2">
    <name type="scientific">Candidatus Zambryskibacteria bacterium RIFCSPLOWO2_12_FULL_39_23</name>
    <dbReference type="NCBI Taxonomy" id="1802776"/>
    <lineage>
        <taxon>Bacteria</taxon>
        <taxon>Candidatus Zambryskiibacteriota</taxon>
    </lineage>
</organism>
<evidence type="ECO:0000313" key="1">
    <source>
        <dbReference type="EMBL" id="OHB11828.1"/>
    </source>
</evidence>